<dbReference type="EMBL" id="VTAW01000036">
    <property type="protein sequence ID" value="TYT60578.1"/>
    <property type="molecule type" value="Genomic_DNA"/>
</dbReference>
<evidence type="ECO:0000313" key="1">
    <source>
        <dbReference type="EMBL" id="TYT60578.1"/>
    </source>
</evidence>
<evidence type="ECO:0008006" key="3">
    <source>
        <dbReference type="Google" id="ProtNLM"/>
    </source>
</evidence>
<dbReference type="Proteomes" id="UP000324104">
    <property type="component" value="Unassembled WGS sequence"/>
</dbReference>
<evidence type="ECO:0000313" key="2">
    <source>
        <dbReference type="Proteomes" id="UP000324104"/>
    </source>
</evidence>
<organism evidence="1 2">
    <name type="scientific">Natrialba swarupiae</name>
    <dbReference type="NCBI Taxonomy" id="2448032"/>
    <lineage>
        <taxon>Archaea</taxon>
        <taxon>Methanobacteriati</taxon>
        <taxon>Methanobacteriota</taxon>
        <taxon>Stenosarchaea group</taxon>
        <taxon>Halobacteria</taxon>
        <taxon>Halobacteriales</taxon>
        <taxon>Natrialbaceae</taxon>
        <taxon>Natrialba</taxon>
    </lineage>
</organism>
<reference evidence="1 2" key="1">
    <citation type="submission" date="2019-08" db="EMBL/GenBank/DDBJ databases">
        <title>Archaea genome.</title>
        <authorList>
            <person name="Kajale S."/>
            <person name="Shouche Y."/>
            <person name="Deshpande N."/>
            <person name="Sharma A."/>
        </authorList>
    </citation>
    <scope>NUCLEOTIDE SEQUENCE [LARGE SCALE GENOMIC DNA]</scope>
    <source>
        <strain evidence="1 2">ESP3B_9</strain>
    </source>
</reference>
<proteinExistence type="predicted"/>
<comment type="caution">
    <text evidence="1">The sequence shown here is derived from an EMBL/GenBank/DDBJ whole genome shotgun (WGS) entry which is preliminary data.</text>
</comment>
<sequence>MGLTRRTMLATVAVLTVGARSTAASSGSAETNGVRPYGHGPYGTSVYPAAVLDISDEPSLSLEHVVWTTETSDTPFDVTATIGNDAETTAEGDVTVAVVDDDDVMVFRETKSLEIDANASETVTFEDILDGLPEGEYVFSISVADDPGEFEATVKVTDRGYDTDEDGWGSDLSRYSIGNDGEVDSNGLSEAFTDWQGGQLRSDDLRRVFHAWQASEAI</sequence>
<name>A0A5D5AFJ2_9EURY</name>
<keyword evidence="2" id="KW-1185">Reference proteome</keyword>
<gene>
    <name evidence="1" type="ORF">FYC77_18080</name>
</gene>
<protein>
    <recommendedName>
        <fullName evidence="3">CARDB domain-containing protein</fullName>
    </recommendedName>
</protein>
<dbReference type="RefSeq" id="WP_149082898.1">
    <property type="nucleotide sequence ID" value="NZ_VTAW01000036.1"/>
</dbReference>
<dbReference type="AlphaFoldDB" id="A0A5D5AFJ2"/>
<accession>A0A5D5AFJ2</accession>